<dbReference type="InterPro" id="IPR003399">
    <property type="entry name" value="Mce/MlaD"/>
</dbReference>
<dbReference type="AlphaFoldDB" id="A0A652YKY8"/>
<protein>
    <submittedName>
        <fullName evidence="3">Virulence factor Mce-like protein</fullName>
    </submittedName>
</protein>
<name>A0A652YKY8_NOCGL</name>
<reference evidence="3" key="1">
    <citation type="submission" date="2019-07" db="EMBL/GenBank/DDBJ databases">
        <title>Genomic Encyclopedia of Type Strains, Phase IV (KMG-IV): sequencing the most valuable type-strain genomes for metagenomic binning, comparative biology and taxonomic classification.</title>
        <authorList>
            <person name="Goeker M."/>
        </authorList>
    </citation>
    <scope>NUCLEOTIDE SEQUENCE</scope>
    <source>
        <strain evidence="3">DSM 44596</strain>
    </source>
</reference>
<evidence type="ECO:0000259" key="2">
    <source>
        <dbReference type="Pfam" id="PF11887"/>
    </source>
</evidence>
<dbReference type="PANTHER" id="PTHR33371">
    <property type="entry name" value="INTERMEMBRANE PHOSPHOLIPID TRANSPORT SYSTEM BINDING PROTEIN MLAD-RELATED"/>
    <property type="match status" value="1"/>
</dbReference>
<dbReference type="InterPro" id="IPR052336">
    <property type="entry name" value="MlaD_Phospholipid_Transporter"/>
</dbReference>
<gene>
    <name evidence="3" type="ORF">FNL38_106112</name>
</gene>
<sequence>MIREATSNYARRLRKPLEDRSALGIGVLTVAGLAIAMVVALWVTSAGIGKVSYDAEFTQAAGVSAGDAVTIAGVPVGTVDGVRLAGDHVVVTMQIDEGVSLGAGTAASIKLTTLLGSRYVEIRPGGGGDIADHRIGLANTEVPYDLQQTLDNATTTFEQVDAEKIGQTLTTLSDQLEGTPALVPQVLANIENLSSVLAERRGQIGSLLTSTSEVTTVIRGQQNSLGELVRNGRDVLAEINARREVVDQLLVSTTALVDQLHSVVVNDSPAIDELINNLNGLLQSLSNNDDLLRNTLEILPVPLRNFANTSGTANEVDFTAPAGPFIDSWMCAVSGHANEMNLPPYLKDCK</sequence>
<dbReference type="InterPro" id="IPR005693">
    <property type="entry name" value="Mce"/>
</dbReference>
<feature type="domain" description="Mammalian cell entry C-terminal" evidence="2">
    <location>
        <begin position="134"/>
        <end position="312"/>
    </location>
</feature>
<evidence type="ECO:0000259" key="1">
    <source>
        <dbReference type="Pfam" id="PF02470"/>
    </source>
</evidence>
<dbReference type="PANTHER" id="PTHR33371:SF18">
    <property type="entry name" value="MCE-FAMILY PROTEIN MCE3C"/>
    <property type="match status" value="1"/>
</dbReference>
<dbReference type="EMBL" id="VNIQ01000006">
    <property type="protein sequence ID" value="TYQ02293.1"/>
    <property type="molecule type" value="Genomic_DNA"/>
</dbReference>
<accession>A0A652YKY8</accession>
<comment type="caution">
    <text evidence="3">The sequence shown here is derived from an EMBL/GenBank/DDBJ whole genome shotgun (WGS) entry which is preliminary data.</text>
</comment>
<dbReference type="NCBIfam" id="TIGR00996">
    <property type="entry name" value="Mtu_fam_mce"/>
    <property type="match status" value="1"/>
</dbReference>
<feature type="domain" description="Mce/MlaD" evidence="1">
    <location>
        <begin position="50"/>
        <end position="125"/>
    </location>
</feature>
<proteinExistence type="predicted"/>
<organism evidence="3">
    <name type="scientific">Nocardia globerula</name>
    <dbReference type="NCBI Taxonomy" id="1818"/>
    <lineage>
        <taxon>Bacteria</taxon>
        <taxon>Bacillati</taxon>
        <taxon>Actinomycetota</taxon>
        <taxon>Actinomycetes</taxon>
        <taxon>Mycobacteriales</taxon>
        <taxon>Nocardiaceae</taxon>
        <taxon>Nocardia</taxon>
    </lineage>
</organism>
<evidence type="ECO:0000313" key="3">
    <source>
        <dbReference type="EMBL" id="TYQ02293.1"/>
    </source>
</evidence>
<dbReference type="Pfam" id="PF02470">
    <property type="entry name" value="MlaD"/>
    <property type="match status" value="1"/>
</dbReference>
<dbReference type="GO" id="GO:0005576">
    <property type="term" value="C:extracellular region"/>
    <property type="evidence" value="ECO:0007669"/>
    <property type="project" value="TreeGrafter"/>
</dbReference>
<dbReference type="InterPro" id="IPR024516">
    <property type="entry name" value="Mce_C"/>
</dbReference>
<dbReference type="Pfam" id="PF11887">
    <property type="entry name" value="Mce4_CUP1"/>
    <property type="match status" value="1"/>
</dbReference>